<name>A0AAW8EIV8_VARPD</name>
<proteinExistence type="predicted"/>
<evidence type="ECO:0000313" key="2">
    <source>
        <dbReference type="Proteomes" id="UP001224845"/>
    </source>
</evidence>
<protein>
    <recommendedName>
        <fullName evidence="3">ParD-like antitoxin of type II toxin-antitoxin system</fullName>
    </recommendedName>
</protein>
<dbReference type="InterPro" id="IPR021831">
    <property type="entry name" value="ParD-like"/>
</dbReference>
<dbReference type="AlphaFoldDB" id="A0AAW8EIV8"/>
<dbReference type="RefSeq" id="WP_018907151.1">
    <property type="nucleotide sequence ID" value="NZ_CAIGKF010000001.1"/>
</dbReference>
<comment type="caution">
    <text evidence="1">The sequence shown here is derived from an EMBL/GenBank/DDBJ whole genome shotgun (WGS) entry which is preliminary data.</text>
</comment>
<sequence>MSQAVKISEIEMKALRDAARLNSRSISGQAEHWLRIGRAMERDPQVGYSRVEMALRGLEPMSLDSLAEAEQDDFIQGLADAPATVVEEDFWRDRRRRGVGVGLDDKDRLVFGSAAVKR</sequence>
<evidence type="ECO:0008006" key="3">
    <source>
        <dbReference type="Google" id="ProtNLM"/>
    </source>
</evidence>
<dbReference type="GeneID" id="99716982"/>
<dbReference type="Pfam" id="PF11903">
    <property type="entry name" value="ParD_like"/>
    <property type="match status" value="1"/>
</dbReference>
<accession>A0AAW8EIV8</accession>
<dbReference type="Proteomes" id="UP001224845">
    <property type="component" value="Unassembled WGS sequence"/>
</dbReference>
<dbReference type="EMBL" id="JAUSRV010000008">
    <property type="protein sequence ID" value="MDP9972385.1"/>
    <property type="molecule type" value="Genomic_DNA"/>
</dbReference>
<organism evidence="1 2">
    <name type="scientific">Variovorax paradoxus</name>
    <dbReference type="NCBI Taxonomy" id="34073"/>
    <lineage>
        <taxon>Bacteria</taxon>
        <taxon>Pseudomonadati</taxon>
        <taxon>Pseudomonadota</taxon>
        <taxon>Betaproteobacteria</taxon>
        <taxon>Burkholderiales</taxon>
        <taxon>Comamonadaceae</taxon>
        <taxon>Variovorax</taxon>
    </lineage>
</organism>
<evidence type="ECO:0000313" key="1">
    <source>
        <dbReference type="EMBL" id="MDP9972385.1"/>
    </source>
</evidence>
<gene>
    <name evidence="1" type="ORF">J2W39_003627</name>
</gene>
<reference evidence="1" key="1">
    <citation type="submission" date="2023-07" db="EMBL/GenBank/DDBJ databases">
        <title>Sorghum-associated microbial communities from plants grown in Nebraska, USA.</title>
        <authorList>
            <person name="Schachtman D."/>
        </authorList>
    </citation>
    <scope>NUCLEOTIDE SEQUENCE</scope>
    <source>
        <strain evidence="1">DS3315</strain>
    </source>
</reference>